<dbReference type="RefSeq" id="WP_345429381.1">
    <property type="nucleotide sequence ID" value="NZ_BAABHK010000001.1"/>
</dbReference>
<reference evidence="12" key="1">
    <citation type="journal article" date="2019" name="Int. J. Syst. Evol. Microbiol.">
        <title>The Global Catalogue of Microorganisms (GCM) 10K type strain sequencing project: providing services to taxonomists for standard genome sequencing and annotation.</title>
        <authorList>
            <consortium name="The Broad Institute Genomics Platform"/>
            <consortium name="The Broad Institute Genome Sequencing Center for Infectious Disease"/>
            <person name="Wu L."/>
            <person name="Ma J."/>
        </authorList>
    </citation>
    <scope>NUCLEOTIDE SEQUENCE [LARGE SCALE GENOMIC DNA]</scope>
    <source>
        <strain evidence="12">JCM 17939</strain>
    </source>
</reference>
<protein>
    <submittedName>
        <fullName evidence="11">SSI family serine proteinase inhibitor</fullName>
    </submittedName>
</protein>
<organism evidence="11 12">
    <name type="scientific">Actinoallomurus vinaceus</name>
    <dbReference type="NCBI Taxonomy" id="1080074"/>
    <lineage>
        <taxon>Bacteria</taxon>
        <taxon>Bacillati</taxon>
        <taxon>Actinomycetota</taxon>
        <taxon>Actinomycetes</taxon>
        <taxon>Streptosporangiales</taxon>
        <taxon>Thermomonosporaceae</taxon>
        <taxon>Actinoallomurus</taxon>
    </lineage>
</organism>
<evidence type="ECO:0000256" key="8">
    <source>
        <dbReference type="RuleBase" id="RU003471"/>
    </source>
</evidence>
<keyword evidence="12" id="KW-1185">Reference proteome</keyword>
<keyword evidence="5 8" id="KW-0646">Protease inhibitor</keyword>
<dbReference type="Pfam" id="PF00720">
    <property type="entry name" value="SSI"/>
    <property type="match status" value="1"/>
</dbReference>
<name>A0ABP8U5H3_9ACTN</name>
<dbReference type="SUPFAM" id="SSF55399">
    <property type="entry name" value="Subtilisin inhibitor"/>
    <property type="match status" value="1"/>
</dbReference>
<feature type="domain" description="Subtilisin inhibitor" evidence="10">
    <location>
        <begin position="52"/>
        <end position="128"/>
    </location>
</feature>
<sequence>MRMPDSLRAGGRRFTAVTALGVAAMVAGPVAMAAPPAPSTWPQGVYTLSVSPVESGEPARTAVLTCGPDGGTHLAASAACDQLRAVEGRIADLPEEAGACTLVYAPVRVTAQGRWNGRSRRYTRTFFNRCAAVRATGGVIFAF</sequence>
<comment type="subcellular location">
    <subcellularLocation>
        <location evidence="1">Secreted</location>
    </subcellularLocation>
</comment>
<evidence type="ECO:0000256" key="7">
    <source>
        <dbReference type="ARBA" id="ARBA00023157"/>
    </source>
</evidence>
<comment type="similarity">
    <text evidence="2 8">Belongs to the protease inhibitor I16 (SSI) family.</text>
</comment>
<dbReference type="Proteomes" id="UP001501442">
    <property type="component" value="Unassembled WGS sequence"/>
</dbReference>
<evidence type="ECO:0000256" key="5">
    <source>
        <dbReference type="ARBA" id="ARBA00022690"/>
    </source>
</evidence>
<comment type="caution">
    <text evidence="11">The sequence shown here is derived from an EMBL/GenBank/DDBJ whole genome shotgun (WGS) entry which is preliminary data.</text>
</comment>
<evidence type="ECO:0000256" key="2">
    <source>
        <dbReference type="ARBA" id="ARBA00010472"/>
    </source>
</evidence>
<evidence type="ECO:0000256" key="4">
    <source>
        <dbReference type="ARBA" id="ARBA00022525"/>
    </source>
</evidence>
<keyword evidence="4" id="KW-0964">Secreted</keyword>
<feature type="chain" id="PRO_5047516625" evidence="9">
    <location>
        <begin position="34"/>
        <end position="143"/>
    </location>
</feature>
<keyword evidence="7" id="KW-1015">Disulfide bond</keyword>
<proteinExistence type="inferred from homology"/>
<dbReference type="Gene3D" id="3.30.350.10">
    <property type="entry name" value="Subtilisin inhibitor-like"/>
    <property type="match status" value="1"/>
</dbReference>
<dbReference type="PRINTS" id="PR00294">
    <property type="entry name" value="SSBTLNINHBTR"/>
</dbReference>
<keyword evidence="6 8" id="KW-0722">Serine protease inhibitor</keyword>
<dbReference type="EMBL" id="BAABHK010000001">
    <property type="protein sequence ID" value="GAA4621468.1"/>
    <property type="molecule type" value="Genomic_DNA"/>
</dbReference>
<evidence type="ECO:0000256" key="6">
    <source>
        <dbReference type="ARBA" id="ARBA00022900"/>
    </source>
</evidence>
<evidence type="ECO:0000313" key="12">
    <source>
        <dbReference type="Proteomes" id="UP001501442"/>
    </source>
</evidence>
<comment type="subunit">
    <text evidence="3">Homodimer.</text>
</comment>
<accession>A0ABP8U5H3</accession>
<dbReference type="InterPro" id="IPR000691">
    <property type="entry name" value="Prot_inh_I16_SSI"/>
</dbReference>
<evidence type="ECO:0000256" key="3">
    <source>
        <dbReference type="ARBA" id="ARBA00011738"/>
    </source>
</evidence>
<dbReference type="InterPro" id="IPR036819">
    <property type="entry name" value="Subtilisin_inhibitor-like_sf"/>
</dbReference>
<evidence type="ECO:0000256" key="9">
    <source>
        <dbReference type="SAM" id="SignalP"/>
    </source>
</evidence>
<feature type="signal peptide" evidence="9">
    <location>
        <begin position="1"/>
        <end position="33"/>
    </location>
</feature>
<dbReference type="InterPro" id="IPR023549">
    <property type="entry name" value="Subtilisin_inhibitor"/>
</dbReference>
<evidence type="ECO:0000256" key="1">
    <source>
        <dbReference type="ARBA" id="ARBA00004613"/>
    </source>
</evidence>
<keyword evidence="9" id="KW-0732">Signal</keyword>
<evidence type="ECO:0000259" key="10">
    <source>
        <dbReference type="Pfam" id="PF00720"/>
    </source>
</evidence>
<gene>
    <name evidence="11" type="ORF">GCM10023196_009770</name>
</gene>
<evidence type="ECO:0000313" key="11">
    <source>
        <dbReference type="EMBL" id="GAA4621468.1"/>
    </source>
</evidence>